<dbReference type="PANTHER" id="PTHR30011">
    <property type="entry name" value="ALKANESULFONATE MONOOXYGENASE-RELATED"/>
    <property type="match status" value="1"/>
</dbReference>
<organism evidence="3 4">
    <name type="scientific">Capronia epimyces CBS 606.96</name>
    <dbReference type="NCBI Taxonomy" id="1182542"/>
    <lineage>
        <taxon>Eukaryota</taxon>
        <taxon>Fungi</taxon>
        <taxon>Dikarya</taxon>
        <taxon>Ascomycota</taxon>
        <taxon>Pezizomycotina</taxon>
        <taxon>Eurotiomycetes</taxon>
        <taxon>Chaetothyriomycetidae</taxon>
        <taxon>Chaetothyriales</taxon>
        <taxon>Herpotrichiellaceae</taxon>
        <taxon>Capronia</taxon>
    </lineage>
</organism>
<dbReference type="GO" id="GO:0004497">
    <property type="term" value="F:monooxygenase activity"/>
    <property type="evidence" value="ECO:0007669"/>
    <property type="project" value="InterPro"/>
</dbReference>
<dbReference type="PANTHER" id="PTHR30011:SF30">
    <property type="entry name" value="XENOBIOTIC COMPOUND MONOOXYGENASE, DSZA FAMILY (AFU_ORTHOLOGUE AFUA_6G01920)"/>
    <property type="match status" value="1"/>
</dbReference>
<dbReference type="OrthoDB" id="8922241at2759"/>
<dbReference type="eggNOG" id="ENOG502SH57">
    <property type="taxonomic scope" value="Eukaryota"/>
</dbReference>
<dbReference type="Pfam" id="PF00296">
    <property type="entry name" value="Bac_luciferase"/>
    <property type="match status" value="1"/>
</dbReference>
<sequence length="513" mass="56777">MAPVADASLYSNQGEYKQPERTQAQYGYTSDGKKKRILLNAFDMNGLGHVSPGQWQNPNDKSITKNRLNYWINLAKLLEKGKFNALFLADNFGTHDIYKGSHEPAIRSATQWPLYDPFTIISAMAAVTESLAFGVTSCTTFEPPFILAKRFSTLDHLTNGRIAWNVVTSWSNTSARAMGLGELPEHETRYAIAEEYLNLVYKLWEGSWADDAVIRDASISTYADPAKVRKIEHKGKYFKCSSAHQVDPSPQRTPVIFQAGMSSTGSAFAAKHAECVFLGGRSAAFVGEKVRKTRALAAKQGRDPYSLKFFTQFTAVLGETQEEAEAKYNDYLKYALPEGGLALFGGTSSVDVSKFPWDEEFPTDPKHPLLQGLTQPQVERLLNKPTGYTSWTPRLLSEYSAVGGSGNVSVGTAQKVADDLERFILEADVDGFNIGHIVVPQAWEDVITYLIPELDRRGWLGSNDYAVPGGTARENLYAAPGQSRLHPTHPGSRYKFDAYPDEPQEEVAFVGVK</sequence>
<evidence type="ECO:0000256" key="1">
    <source>
        <dbReference type="ARBA" id="ARBA00033748"/>
    </source>
</evidence>
<evidence type="ECO:0000259" key="2">
    <source>
        <dbReference type="Pfam" id="PF00296"/>
    </source>
</evidence>
<comment type="caution">
    <text evidence="3">The sequence shown here is derived from an EMBL/GenBank/DDBJ whole genome shotgun (WGS) entry which is preliminary data.</text>
</comment>
<dbReference type="Gene3D" id="3.20.20.30">
    <property type="entry name" value="Luciferase-like domain"/>
    <property type="match status" value="1"/>
</dbReference>
<comment type="similarity">
    <text evidence="1">Belongs to the NtaA/SnaA/DszA monooxygenase family.</text>
</comment>
<accession>W9Y2U0</accession>
<dbReference type="InterPro" id="IPR016215">
    <property type="entry name" value="NTA_MOA"/>
</dbReference>
<evidence type="ECO:0000313" key="4">
    <source>
        <dbReference type="Proteomes" id="UP000019478"/>
    </source>
</evidence>
<dbReference type="InterPro" id="IPR036661">
    <property type="entry name" value="Luciferase-like_sf"/>
</dbReference>
<dbReference type="InterPro" id="IPR011251">
    <property type="entry name" value="Luciferase-like_dom"/>
</dbReference>
<evidence type="ECO:0000313" key="3">
    <source>
        <dbReference type="EMBL" id="EXJ86818.1"/>
    </source>
</evidence>
<gene>
    <name evidence="3" type="ORF">A1O3_03772</name>
</gene>
<dbReference type="SUPFAM" id="SSF51679">
    <property type="entry name" value="Bacterial luciferase-like"/>
    <property type="match status" value="1"/>
</dbReference>
<reference evidence="3 4" key="1">
    <citation type="submission" date="2013-03" db="EMBL/GenBank/DDBJ databases">
        <title>The Genome Sequence of Capronia epimyces CBS 606.96.</title>
        <authorList>
            <consortium name="The Broad Institute Genomics Platform"/>
            <person name="Cuomo C."/>
            <person name="de Hoog S."/>
            <person name="Gorbushina A."/>
            <person name="Walker B."/>
            <person name="Young S.K."/>
            <person name="Zeng Q."/>
            <person name="Gargeya S."/>
            <person name="Fitzgerald M."/>
            <person name="Haas B."/>
            <person name="Abouelleil A."/>
            <person name="Allen A.W."/>
            <person name="Alvarado L."/>
            <person name="Arachchi H.M."/>
            <person name="Berlin A.M."/>
            <person name="Chapman S.B."/>
            <person name="Gainer-Dewar J."/>
            <person name="Goldberg J."/>
            <person name="Griggs A."/>
            <person name="Gujja S."/>
            <person name="Hansen M."/>
            <person name="Howarth C."/>
            <person name="Imamovic A."/>
            <person name="Ireland A."/>
            <person name="Larimer J."/>
            <person name="McCowan C."/>
            <person name="Murphy C."/>
            <person name="Pearson M."/>
            <person name="Poon T.W."/>
            <person name="Priest M."/>
            <person name="Roberts A."/>
            <person name="Saif S."/>
            <person name="Shea T."/>
            <person name="Sisk P."/>
            <person name="Sykes S."/>
            <person name="Wortman J."/>
            <person name="Nusbaum C."/>
            <person name="Birren B."/>
        </authorList>
    </citation>
    <scope>NUCLEOTIDE SEQUENCE [LARGE SCALE GENOMIC DNA]</scope>
    <source>
        <strain evidence="3 4">CBS 606.96</strain>
    </source>
</reference>
<dbReference type="AlphaFoldDB" id="W9Y2U0"/>
<dbReference type="Proteomes" id="UP000019478">
    <property type="component" value="Unassembled WGS sequence"/>
</dbReference>
<dbReference type="HOGENOM" id="CLU_022256_0_0_1"/>
<dbReference type="NCBIfam" id="TIGR03860">
    <property type="entry name" value="FMN_nitrolo"/>
    <property type="match status" value="1"/>
</dbReference>
<keyword evidence="4" id="KW-1185">Reference proteome</keyword>
<dbReference type="EMBL" id="AMGY01000003">
    <property type="protein sequence ID" value="EXJ86818.1"/>
    <property type="molecule type" value="Genomic_DNA"/>
</dbReference>
<proteinExistence type="inferred from homology"/>
<dbReference type="InterPro" id="IPR051260">
    <property type="entry name" value="Diverse_substr_monoxygenases"/>
</dbReference>
<protein>
    <recommendedName>
        <fullName evidence="2">Luciferase-like domain-containing protein</fullName>
    </recommendedName>
</protein>
<dbReference type="STRING" id="1182542.W9Y2U0"/>
<dbReference type="PIRSF" id="PIRSF000337">
    <property type="entry name" value="NTA_MOA"/>
    <property type="match status" value="1"/>
</dbReference>
<dbReference type="RefSeq" id="XP_007732097.1">
    <property type="nucleotide sequence ID" value="XM_007733907.1"/>
</dbReference>
<dbReference type="GeneID" id="19167897"/>
<name>W9Y2U0_9EURO</name>
<feature type="domain" description="Luciferase-like" evidence="2">
    <location>
        <begin position="62"/>
        <end position="362"/>
    </location>
</feature>
<dbReference type="GO" id="GO:0016705">
    <property type="term" value="F:oxidoreductase activity, acting on paired donors, with incorporation or reduction of molecular oxygen"/>
    <property type="evidence" value="ECO:0007669"/>
    <property type="project" value="InterPro"/>
</dbReference>